<dbReference type="Pfam" id="PF14322">
    <property type="entry name" value="SusD-like_3"/>
    <property type="match status" value="1"/>
</dbReference>
<comment type="subcellular location">
    <subcellularLocation>
        <location evidence="1">Cell outer membrane</location>
    </subcellularLocation>
</comment>
<dbReference type="InterPro" id="IPR011990">
    <property type="entry name" value="TPR-like_helical_dom_sf"/>
</dbReference>
<dbReference type="PROSITE" id="PS51257">
    <property type="entry name" value="PROKAR_LIPOPROTEIN"/>
    <property type="match status" value="1"/>
</dbReference>
<comment type="similarity">
    <text evidence="2">Belongs to the SusD family.</text>
</comment>
<evidence type="ECO:0000259" key="7">
    <source>
        <dbReference type="Pfam" id="PF14322"/>
    </source>
</evidence>
<evidence type="ECO:0000256" key="2">
    <source>
        <dbReference type="ARBA" id="ARBA00006275"/>
    </source>
</evidence>
<feature type="domain" description="RagB/SusD" evidence="6">
    <location>
        <begin position="374"/>
        <end position="508"/>
    </location>
</feature>
<keyword evidence="9" id="KW-1185">Reference proteome</keyword>
<evidence type="ECO:0000256" key="4">
    <source>
        <dbReference type="ARBA" id="ARBA00023136"/>
    </source>
</evidence>
<keyword evidence="4" id="KW-0472">Membrane</keyword>
<feature type="domain" description="SusD-like N-terminal" evidence="7">
    <location>
        <begin position="114"/>
        <end position="244"/>
    </location>
</feature>
<evidence type="ECO:0000256" key="3">
    <source>
        <dbReference type="ARBA" id="ARBA00022729"/>
    </source>
</evidence>
<sequence>MKKVTELLKKVTLIVCGILLFTACDDYLDELPSKSSRLPVTKIEQLDAILAKYQDFCIEANKAAFCGHDDFGFPIALYDAQPMFFPGPNQILQSYLWDFENLEKAGSDVFWGGNGYNQAGEYSKIFRANMVLAGLDNVEGSREDKARLKAEAHFIRAYSHWNLVNTYCLPYTEATKAEPGLPLKKFTSFEESAARATLEDTYKFIESDLQEALKCQTALVQAGKPKHWRANTAGINGFAARYYLNRNDYVNALKYADNVLSEYNTLVDYNTEMGEEDAMGFGIYFPTTFDWDTDVYTKRIEWKETLYMRYLYASSVDGLYFPSQDLQDLYDKEHDLRYKYHFVEGVMDMYRCDYSYPVYVFFSMTHMPSGPSTAEMYLIKAECLARQGDYMLAMETLNTLRAKRMLPGEWVKLQANNPAEAIRHILEERRREMPFAQRWFDLRRLNNNEDPNDDVEAVSRTFYRVSSTAIYSKEAPVTYTLEKNSRKYAFPINQNEIEVSNGEMKQNTY</sequence>
<dbReference type="Gene3D" id="1.25.40.390">
    <property type="match status" value="1"/>
</dbReference>
<dbReference type="InterPro" id="IPR033985">
    <property type="entry name" value="SusD-like_N"/>
</dbReference>
<gene>
    <name evidence="8" type="ORF">D8S85_09115</name>
</gene>
<organism evidence="8 9">
    <name type="scientific">Butyricimonas faecalis</name>
    <dbReference type="NCBI Taxonomy" id="2093856"/>
    <lineage>
        <taxon>Bacteria</taxon>
        <taxon>Pseudomonadati</taxon>
        <taxon>Bacteroidota</taxon>
        <taxon>Bacteroidia</taxon>
        <taxon>Bacteroidales</taxon>
        <taxon>Odoribacteraceae</taxon>
        <taxon>Butyricimonas</taxon>
    </lineage>
</organism>
<dbReference type="Pfam" id="PF07980">
    <property type="entry name" value="SusD_RagB"/>
    <property type="match status" value="1"/>
</dbReference>
<proteinExistence type="inferred from homology"/>
<dbReference type="GO" id="GO:0009279">
    <property type="term" value="C:cell outer membrane"/>
    <property type="evidence" value="ECO:0007669"/>
    <property type="project" value="UniProtKB-SubCell"/>
</dbReference>
<evidence type="ECO:0000256" key="1">
    <source>
        <dbReference type="ARBA" id="ARBA00004442"/>
    </source>
</evidence>
<dbReference type="OrthoDB" id="729505at2"/>
<reference evidence="8 9" key="1">
    <citation type="submission" date="2018-10" db="EMBL/GenBank/DDBJ databases">
        <title>Butyricimonas faecalis sp. nov., isolated from human faeces and emended description of the genus Butyricimonas.</title>
        <authorList>
            <person name="Le Roy T."/>
            <person name="Van der Smissen P."/>
            <person name="Paquot A."/>
            <person name="Delzenne N."/>
            <person name="Muccioli G."/>
            <person name="Collet J.-F."/>
            <person name="Cani P.D."/>
        </authorList>
    </citation>
    <scope>NUCLEOTIDE SEQUENCE [LARGE SCALE GENOMIC DNA]</scope>
    <source>
        <strain evidence="8 9">H184</strain>
    </source>
</reference>
<evidence type="ECO:0000313" key="8">
    <source>
        <dbReference type="EMBL" id="AZS29688.1"/>
    </source>
</evidence>
<evidence type="ECO:0000313" key="9">
    <source>
        <dbReference type="Proteomes" id="UP000270673"/>
    </source>
</evidence>
<accession>A0A3Q9ITJ7</accession>
<dbReference type="InterPro" id="IPR012944">
    <property type="entry name" value="SusD_RagB_dom"/>
</dbReference>
<dbReference type="KEGG" id="buy:D8S85_09115"/>
<dbReference type="AlphaFoldDB" id="A0A3Q9ITJ7"/>
<evidence type="ECO:0000256" key="5">
    <source>
        <dbReference type="ARBA" id="ARBA00023237"/>
    </source>
</evidence>
<dbReference type="RefSeq" id="WP_106480425.1">
    <property type="nucleotide sequence ID" value="NZ_CP032819.1"/>
</dbReference>
<evidence type="ECO:0000259" key="6">
    <source>
        <dbReference type="Pfam" id="PF07980"/>
    </source>
</evidence>
<keyword evidence="5" id="KW-0998">Cell outer membrane</keyword>
<dbReference type="Proteomes" id="UP000270673">
    <property type="component" value="Chromosome"/>
</dbReference>
<dbReference type="EMBL" id="CP032819">
    <property type="protein sequence ID" value="AZS29688.1"/>
    <property type="molecule type" value="Genomic_DNA"/>
</dbReference>
<dbReference type="SUPFAM" id="SSF48452">
    <property type="entry name" value="TPR-like"/>
    <property type="match status" value="1"/>
</dbReference>
<protein>
    <submittedName>
        <fullName evidence="8">RagB/SusD family nutrient uptake outer membrane protein</fullName>
    </submittedName>
</protein>
<keyword evidence="3" id="KW-0732">Signal</keyword>
<name>A0A3Q9ITJ7_9BACT</name>